<gene>
    <name evidence="2" type="primary">dnaE3</name>
    <name evidence="2" type="ORF">LPU83_3106</name>
</gene>
<dbReference type="HOGENOM" id="CLU_2024894_0_0_5"/>
<dbReference type="Proteomes" id="UP000019443">
    <property type="component" value="Chromosome"/>
</dbReference>
<feature type="compositionally biased region" description="Basic and acidic residues" evidence="1">
    <location>
        <begin position="77"/>
        <end position="88"/>
    </location>
</feature>
<evidence type="ECO:0000256" key="1">
    <source>
        <dbReference type="SAM" id="MobiDB-lite"/>
    </source>
</evidence>
<sequence length="122" mass="13704">MSFWFDRSRAVRKVSCSSPSRTRRVRPIWSSLFEKRRRVVLGSSMMAINLKIQREGDAVHLVPQPLFDLSGGLSGLADRDTSPYRRAGETSLRMAAGRTQGTSRSLRFSRRASSSRISTTTP</sequence>
<dbReference type="AlphaFoldDB" id="W6RWV4"/>
<dbReference type="eggNOG" id="COG0587">
    <property type="taxonomic scope" value="Bacteria"/>
</dbReference>
<dbReference type="EMBL" id="HG916852">
    <property type="protein sequence ID" value="CDM58756.1"/>
    <property type="molecule type" value="Genomic_DNA"/>
</dbReference>
<organism evidence="2 3">
    <name type="scientific">Rhizobium favelukesii</name>
    <dbReference type="NCBI Taxonomy" id="348824"/>
    <lineage>
        <taxon>Bacteria</taxon>
        <taxon>Pseudomonadati</taxon>
        <taxon>Pseudomonadota</taxon>
        <taxon>Alphaproteobacteria</taxon>
        <taxon>Hyphomicrobiales</taxon>
        <taxon>Rhizobiaceae</taxon>
        <taxon>Rhizobium/Agrobacterium group</taxon>
        <taxon>Rhizobium</taxon>
    </lineage>
</organism>
<accession>W6RWV4</accession>
<feature type="region of interest" description="Disordered" evidence="1">
    <location>
        <begin position="77"/>
        <end position="122"/>
    </location>
</feature>
<reference evidence="2" key="1">
    <citation type="submission" date="2013-11" db="EMBL/GenBank/DDBJ databases">
        <title>Draft genome sequence of the broad-host-range Rhizobium sp. LPU83 strain, a member of the low-genetic diversity Oregon-like Rhizobium sp. group.</title>
        <authorList>
            <person name="Wibberg D."/>
            <person name="Puehler A."/>
            <person name="Schlueter A."/>
        </authorList>
    </citation>
    <scope>NUCLEOTIDE SEQUENCE [LARGE SCALE GENOMIC DNA]</scope>
    <source>
        <strain evidence="2">LPU83</strain>
    </source>
</reference>
<keyword evidence="2" id="KW-0808">Transferase</keyword>
<dbReference type="KEGG" id="rhl:LPU83_3106"/>
<evidence type="ECO:0000313" key="3">
    <source>
        <dbReference type="Proteomes" id="UP000019443"/>
    </source>
</evidence>
<feature type="compositionally biased region" description="Low complexity" evidence="1">
    <location>
        <begin position="102"/>
        <end position="122"/>
    </location>
</feature>
<protein>
    <submittedName>
        <fullName evidence="2">Error-prone DNA polymerase</fullName>
        <ecNumber evidence="2">2.7.7.7</ecNumber>
    </submittedName>
</protein>
<name>W6RWV4_9HYPH</name>
<keyword evidence="2" id="KW-0548">Nucleotidyltransferase</keyword>
<evidence type="ECO:0000313" key="2">
    <source>
        <dbReference type="EMBL" id="CDM58756.1"/>
    </source>
</evidence>
<dbReference type="EC" id="2.7.7.7" evidence="2"/>
<dbReference type="GO" id="GO:0003887">
    <property type="term" value="F:DNA-directed DNA polymerase activity"/>
    <property type="evidence" value="ECO:0007669"/>
    <property type="project" value="UniProtKB-EC"/>
</dbReference>
<proteinExistence type="predicted"/>
<keyword evidence="3" id="KW-1185">Reference proteome</keyword>